<evidence type="ECO:0000313" key="8">
    <source>
        <dbReference type="Proteomes" id="UP001429745"/>
    </source>
</evidence>
<comment type="caution">
    <text evidence="7">The sequence shown here is derived from an EMBL/GenBank/DDBJ whole genome shotgun (WGS) entry which is preliminary data.</text>
</comment>
<proteinExistence type="predicted"/>
<dbReference type="InterPro" id="IPR036188">
    <property type="entry name" value="FAD/NAD-bd_sf"/>
</dbReference>
<dbReference type="InterPro" id="IPR006076">
    <property type="entry name" value="FAD-dep_OxRdtase"/>
</dbReference>
<dbReference type="Gene3D" id="3.30.9.10">
    <property type="entry name" value="D-Amino Acid Oxidase, subunit A, domain 2"/>
    <property type="match status" value="1"/>
</dbReference>
<gene>
    <name evidence="7" type="ORF">HF576_08125</name>
</gene>
<feature type="domain" description="Rieske" evidence="6">
    <location>
        <begin position="417"/>
        <end position="502"/>
    </location>
</feature>
<keyword evidence="1" id="KW-0001">2Fe-2S</keyword>
<dbReference type="Gene3D" id="3.50.50.60">
    <property type="entry name" value="FAD/NAD(P)-binding domain"/>
    <property type="match status" value="1"/>
</dbReference>
<evidence type="ECO:0000256" key="4">
    <source>
        <dbReference type="ARBA" id="ARBA00023014"/>
    </source>
</evidence>
<dbReference type="Gene3D" id="2.102.10.10">
    <property type="entry name" value="Rieske [2Fe-2S] iron-sulphur domain"/>
    <property type="match status" value="1"/>
</dbReference>
<keyword evidence="3" id="KW-0408">Iron</keyword>
<reference evidence="7 8" key="1">
    <citation type="submission" date="2020-04" db="EMBL/GenBank/DDBJ databases">
        <title>CFH 90308 Microbacterium sp.</title>
        <authorList>
            <person name="Nie G."/>
            <person name="Ming H."/>
            <person name="Xia T."/>
        </authorList>
    </citation>
    <scope>NUCLEOTIDE SEQUENCE [LARGE SCALE GENOMIC DNA]</scope>
    <source>
        <strain evidence="7 8">CFH 90308</strain>
    </source>
</reference>
<evidence type="ECO:0000313" key="7">
    <source>
        <dbReference type="EMBL" id="NLP83810.1"/>
    </source>
</evidence>
<keyword evidence="8" id="KW-1185">Reference proteome</keyword>
<name>A0ABX1KB03_9MICO</name>
<accession>A0ABX1KB03</accession>
<protein>
    <submittedName>
        <fullName evidence="7">FAD-dependent oxidoreductase</fullName>
    </submittedName>
</protein>
<dbReference type="Proteomes" id="UP001429745">
    <property type="component" value="Unassembled WGS sequence"/>
</dbReference>
<dbReference type="SUPFAM" id="SSF51905">
    <property type="entry name" value="FAD/NAD(P)-binding domain"/>
    <property type="match status" value="1"/>
</dbReference>
<organism evidence="7 8">
    <name type="scientific">Microbacterium salsuginis</name>
    <dbReference type="NCBI Taxonomy" id="2722803"/>
    <lineage>
        <taxon>Bacteria</taxon>
        <taxon>Bacillati</taxon>
        <taxon>Actinomycetota</taxon>
        <taxon>Actinomycetes</taxon>
        <taxon>Micrococcales</taxon>
        <taxon>Microbacteriaceae</taxon>
        <taxon>Microbacterium</taxon>
    </lineage>
</organism>
<dbReference type="Pfam" id="PF01266">
    <property type="entry name" value="DAO"/>
    <property type="match status" value="1"/>
</dbReference>
<dbReference type="RefSeq" id="WP_168912308.1">
    <property type="nucleotide sequence ID" value="NZ_JABACI010000002.1"/>
</dbReference>
<dbReference type="InterPro" id="IPR017941">
    <property type="entry name" value="Rieske_2Fe-2S"/>
</dbReference>
<evidence type="ECO:0000256" key="5">
    <source>
        <dbReference type="SAM" id="MobiDB-lite"/>
    </source>
</evidence>
<sequence>MESLWTQTAPRVPDDRSAPPARTDVLVAGAGLTGLALAWMLHRAGRRVAVIEARSVGAVTTGNTTGKLSLLQGKVLSGIRAHAGDDTLRAYVESNRAAQEWVTAEFEAVSGVVTPDTAITYAASEQGVQTLHREGDASVAAGLDVGWVENPSPAELGLPFAVRAALRLEGQYKLHPLLLLRELARRLRDGGVPIITGCRMTDVDVEDHGVVVRTRRGDVHCATLALATGASVLDRGLLFAKLVPSRSFAAAYRLPTGAKAPTGMFLSVDEPSRSLRCDVVDGAPMLIVGGGAHPTGRAESTGPLLTELDDWVSDNWPGAIRRTWWAAQDYRSVTHLPFAGVLPRSGGRVFAATGYDKWGMTNAVASALRIAGRLQGDPPAWGVALDEHHASLPDVGETVQANASVGGHLVADWVRSGIAATPPEPPAEGAGRVVRRGMSPVAESTVGGVTRRRSAVCTHLGGILTWNDAECSWDCPLHGSRFTPDGEVLEGPAVDRLAVAEE</sequence>
<evidence type="ECO:0000256" key="3">
    <source>
        <dbReference type="ARBA" id="ARBA00023004"/>
    </source>
</evidence>
<dbReference type="SUPFAM" id="SSF50022">
    <property type="entry name" value="ISP domain"/>
    <property type="match status" value="1"/>
</dbReference>
<feature type="region of interest" description="Disordered" evidence="5">
    <location>
        <begin position="1"/>
        <end position="20"/>
    </location>
</feature>
<dbReference type="PROSITE" id="PS51296">
    <property type="entry name" value="RIESKE"/>
    <property type="match status" value="1"/>
</dbReference>
<dbReference type="PANTHER" id="PTHR13847">
    <property type="entry name" value="SARCOSINE DEHYDROGENASE-RELATED"/>
    <property type="match status" value="1"/>
</dbReference>
<dbReference type="InterPro" id="IPR036922">
    <property type="entry name" value="Rieske_2Fe-2S_sf"/>
</dbReference>
<evidence type="ECO:0000256" key="2">
    <source>
        <dbReference type="ARBA" id="ARBA00022723"/>
    </source>
</evidence>
<dbReference type="Pfam" id="PF00355">
    <property type="entry name" value="Rieske"/>
    <property type="match status" value="1"/>
</dbReference>
<evidence type="ECO:0000256" key="1">
    <source>
        <dbReference type="ARBA" id="ARBA00022714"/>
    </source>
</evidence>
<dbReference type="EMBL" id="JABACI010000002">
    <property type="protein sequence ID" value="NLP83810.1"/>
    <property type="molecule type" value="Genomic_DNA"/>
</dbReference>
<evidence type="ECO:0000259" key="6">
    <source>
        <dbReference type="PROSITE" id="PS51296"/>
    </source>
</evidence>
<keyword evidence="4" id="KW-0411">Iron-sulfur</keyword>
<keyword evidence="2" id="KW-0479">Metal-binding</keyword>
<dbReference type="PANTHER" id="PTHR13847:SF274">
    <property type="entry name" value="RIESKE 2FE-2S IRON-SULFUR PROTEIN YHFW-RELATED"/>
    <property type="match status" value="1"/>
</dbReference>